<organism evidence="2 3">
    <name type="scientific">Sphagnum troendelagicum</name>
    <dbReference type="NCBI Taxonomy" id="128251"/>
    <lineage>
        <taxon>Eukaryota</taxon>
        <taxon>Viridiplantae</taxon>
        <taxon>Streptophyta</taxon>
        <taxon>Embryophyta</taxon>
        <taxon>Bryophyta</taxon>
        <taxon>Sphagnophytina</taxon>
        <taxon>Sphagnopsida</taxon>
        <taxon>Sphagnales</taxon>
        <taxon>Sphagnaceae</taxon>
        <taxon>Sphagnum</taxon>
    </lineage>
</organism>
<protein>
    <submittedName>
        <fullName evidence="2">Uncharacterized protein</fullName>
    </submittedName>
</protein>
<accession>A0ABP0TYK7</accession>
<name>A0ABP0TYK7_9BRYO</name>
<reference evidence="2" key="1">
    <citation type="submission" date="2024-02" db="EMBL/GenBank/DDBJ databases">
        <authorList>
            <consortium name="ELIXIR-Norway"/>
            <consortium name="Elixir Norway"/>
        </authorList>
    </citation>
    <scope>NUCLEOTIDE SEQUENCE</scope>
</reference>
<evidence type="ECO:0000256" key="1">
    <source>
        <dbReference type="SAM" id="MobiDB-lite"/>
    </source>
</evidence>
<feature type="compositionally biased region" description="Low complexity" evidence="1">
    <location>
        <begin position="305"/>
        <end position="318"/>
    </location>
</feature>
<proteinExistence type="predicted"/>
<dbReference type="Proteomes" id="UP001497512">
    <property type="component" value="Chromosome 16"/>
</dbReference>
<gene>
    <name evidence="2" type="ORF">CSSPTR1EN2_LOCUS9156</name>
</gene>
<dbReference type="EMBL" id="OZ019908">
    <property type="protein sequence ID" value="CAK9208137.1"/>
    <property type="molecule type" value="Genomic_DNA"/>
</dbReference>
<evidence type="ECO:0000313" key="3">
    <source>
        <dbReference type="Proteomes" id="UP001497512"/>
    </source>
</evidence>
<feature type="region of interest" description="Disordered" evidence="1">
    <location>
        <begin position="30"/>
        <end position="51"/>
    </location>
</feature>
<evidence type="ECO:0000313" key="2">
    <source>
        <dbReference type="EMBL" id="CAK9208137.1"/>
    </source>
</evidence>
<feature type="region of interest" description="Disordered" evidence="1">
    <location>
        <begin position="107"/>
        <end position="133"/>
    </location>
</feature>
<keyword evidence="3" id="KW-1185">Reference proteome</keyword>
<sequence length="333" mass="35551">MEICSNAADSRIAKLEEFVLVAHRIRKAGRGTRPGLSNFKPSPRKGGPTQISSLLSGKNSLIANGSFVSASSELEKAPSSTISPPLEETIHEEGRIASSSQAITVALQDRTRSQQASEETQASPLRNDGGPQGELFQRPFLPAASMGIATSLLPERRIESSSGLCTPQTNSIAPQDRQRLQQTSKEAHASVLRCDGGPRGVFLQRSPSASAPLEVASRILESSIEGAEESYIKRPAGPLITIELKDISKLPGYIRISSMAEGAGTDDMISQKILYSGLPNQCRKCKRFGHHARSSTTSRNKPWEGAPSSAGPPSTSAPIRKQSQGGAPYPKQD</sequence>
<feature type="compositionally biased region" description="Polar residues" evidence="1">
    <location>
        <begin position="113"/>
        <end position="124"/>
    </location>
</feature>
<feature type="region of interest" description="Disordered" evidence="1">
    <location>
        <begin position="289"/>
        <end position="333"/>
    </location>
</feature>